<dbReference type="FunFam" id="3.30.420.40:FF:000026">
    <property type="entry name" value="Heat shock protein 70"/>
    <property type="match status" value="1"/>
</dbReference>
<dbReference type="InterPro" id="IPR043129">
    <property type="entry name" value="ATPase_NBD"/>
</dbReference>
<dbReference type="GO" id="GO:0140662">
    <property type="term" value="F:ATP-dependent protein folding chaperone"/>
    <property type="evidence" value="ECO:0007669"/>
    <property type="project" value="InterPro"/>
</dbReference>
<accession>A0A0R3W5D0</accession>
<comment type="similarity">
    <text evidence="1 4">Belongs to the heat shock protein 70 family.</text>
</comment>
<keyword evidence="2 4" id="KW-0547">Nucleotide-binding</keyword>
<dbReference type="Gene3D" id="2.60.34.10">
    <property type="entry name" value="Substrate Binding Domain Of DNAk, Chain A, domain 1"/>
    <property type="match status" value="1"/>
</dbReference>
<dbReference type="WBParaSite" id="TASK_0000531701-mRNA-1">
    <property type="protein sequence ID" value="TASK_0000531701-mRNA-1"/>
    <property type="gene ID" value="TASK_0000531701"/>
</dbReference>
<dbReference type="Proteomes" id="UP000282613">
    <property type="component" value="Unassembled WGS sequence"/>
</dbReference>
<reference evidence="7" key="1">
    <citation type="submission" date="2017-02" db="UniProtKB">
        <authorList>
            <consortium name="WormBaseParasite"/>
        </authorList>
    </citation>
    <scope>IDENTIFICATION</scope>
</reference>
<dbReference type="Gene3D" id="3.30.420.40">
    <property type="match status" value="2"/>
</dbReference>
<proteinExistence type="inferred from homology"/>
<dbReference type="FunFam" id="3.90.640.10:FF:000002">
    <property type="entry name" value="Heat shock 70 kDa"/>
    <property type="match status" value="1"/>
</dbReference>
<dbReference type="PANTHER" id="PTHR19375">
    <property type="entry name" value="HEAT SHOCK PROTEIN 70KDA"/>
    <property type="match status" value="1"/>
</dbReference>
<dbReference type="PROSITE" id="PS00329">
    <property type="entry name" value="HSP70_2"/>
    <property type="match status" value="1"/>
</dbReference>
<dbReference type="InterPro" id="IPR018181">
    <property type="entry name" value="Heat_shock_70_CS"/>
</dbReference>
<dbReference type="PROSITE" id="PS01036">
    <property type="entry name" value="HSP70_3"/>
    <property type="match status" value="1"/>
</dbReference>
<dbReference type="Pfam" id="PF00012">
    <property type="entry name" value="HSP70"/>
    <property type="match status" value="1"/>
</dbReference>
<dbReference type="PRINTS" id="PR00301">
    <property type="entry name" value="HEATSHOCK70"/>
</dbReference>
<dbReference type="InterPro" id="IPR013126">
    <property type="entry name" value="Hsp_70_fam"/>
</dbReference>
<evidence type="ECO:0000256" key="3">
    <source>
        <dbReference type="ARBA" id="ARBA00022840"/>
    </source>
</evidence>
<dbReference type="SUPFAM" id="SSF100934">
    <property type="entry name" value="Heat shock protein 70kD (HSP70), C-terminal subdomain"/>
    <property type="match status" value="1"/>
</dbReference>
<organism evidence="7">
    <name type="scientific">Taenia asiatica</name>
    <name type="common">Asian tapeworm</name>
    <dbReference type="NCBI Taxonomy" id="60517"/>
    <lineage>
        <taxon>Eukaryota</taxon>
        <taxon>Metazoa</taxon>
        <taxon>Spiralia</taxon>
        <taxon>Lophotrochozoa</taxon>
        <taxon>Platyhelminthes</taxon>
        <taxon>Cestoda</taxon>
        <taxon>Eucestoda</taxon>
        <taxon>Cyclophyllidea</taxon>
        <taxon>Taeniidae</taxon>
        <taxon>Taenia</taxon>
    </lineage>
</organism>
<evidence type="ECO:0000256" key="2">
    <source>
        <dbReference type="ARBA" id="ARBA00022741"/>
    </source>
</evidence>
<evidence type="ECO:0000313" key="7">
    <source>
        <dbReference type="WBParaSite" id="TASK_0000531701-mRNA-1"/>
    </source>
</evidence>
<sequence length="609" mass="67513">MSAVPAIGIDLGTTFSCVGVLQNSEVEIIANAQGYRKMPSCVAFTDGECLIGDAAKNQAAINPQNTVFDVKRLIGRRFNDATVQSDMKRWPFKVINSDEKPKIEVRCCGKTKHFTAEEISSMVLLRMKETAEARLGVNVTSAVITIPAYFNSSQRQATINAGKIAGLNVIRIITEPAAAALAYCMKRRVDRQRNVLIVDFGGGTFDVSILSMENEKIEVKAVGGDTHLGGEDFDLRLVDYCVEAFRQEYKGKDLATDPKAIIRLRKACEKAKKTLSSVKYTNIIVESLFEGINFSVSITRHRFEQLCSDLFRRMLEVADNVLIDAKMDKADVHEVLLVGGSTRIPKLQQMLQDFFSGSELNKSMNPDEAAACGATLMASTLTDNKPLTLLEVAPLSLGLTSTGGSMTTLLKRNARIPTKTTQTFTTAFDNQPSLSIQVYEGEHAMVHDNNMLGEFLLSGISPAPRDVPRIRITFAIDENGIFKMTAVEQSSGGENNINVKEKGCLSEEEIEQMVNDAKELKQEDEKQRSRMLAKIELENCIFTIKSNIGDNKVKQKTSEKLRKDTLVMCERAIQWMDFDQQATAEDYELMRKKIESACTSFLPTKVPDS</sequence>
<dbReference type="Gene3D" id="3.30.30.30">
    <property type="match status" value="1"/>
</dbReference>
<protein>
    <submittedName>
        <fullName evidence="7">Heat shock protein 70</fullName>
    </submittedName>
</protein>
<gene>
    <name evidence="5" type="ORF">TASK_LOCUS5318</name>
</gene>
<dbReference type="InterPro" id="IPR029047">
    <property type="entry name" value="HSP70_peptide-bd_sf"/>
</dbReference>
<dbReference type="FunFam" id="2.60.34.10:FF:000012">
    <property type="entry name" value="Heat shock 70 kDa protein"/>
    <property type="match status" value="1"/>
</dbReference>
<dbReference type="PROSITE" id="PS00297">
    <property type="entry name" value="HSP70_1"/>
    <property type="match status" value="1"/>
</dbReference>
<dbReference type="STRING" id="60517.A0A0R3W5D0"/>
<evidence type="ECO:0000313" key="5">
    <source>
        <dbReference type="EMBL" id="VDK34877.1"/>
    </source>
</evidence>
<dbReference type="Gene3D" id="1.20.1270.10">
    <property type="match status" value="1"/>
</dbReference>
<dbReference type="EMBL" id="UYRS01018407">
    <property type="protein sequence ID" value="VDK34877.1"/>
    <property type="molecule type" value="Genomic_DNA"/>
</dbReference>
<name>A0A0R3W5D0_TAEAS</name>
<reference evidence="5 6" key="2">
    <citation type="submission" date="2018-11" db="EMBL/GenBank/DDBJ databases">
        <authorList>
            <consortium name="Pathogen Informatics"/>
        </authorList>
    </citation>
    <scope>NUCLEOTIDE SEQUENCE [LARGE SCALE GENOMIC DNA]</scope>
</reference>
<dbReference type="OrthoDB" id="3789372at2759"/>
<dbReference type="GO" id="GO:0005524">
    <property type="term" value="F:ATP binding"/>
    <property type="evidence" value="ECO:0007669"/>
    <property type="project" value="UniProtKB-KW"/>
</dbReference>
<dbReference type="SUPFAM" id="SSF100920">
    <property type="entry name" value="Heat shock protein 70kD (HSP70), peptide-binding domain"/>
    <property type="match status" value="1"/>
</dbReference>
<keyword evidence="3 4" id="KW-0067">ATP-binding</keyword>
<dbReference type="FunFam" id="3.30.30.30:FF:000001">
    <property type="entry name" value="heat shock 70 kDa protein-like"/>
    <property type="match status" value="1"/>
</dbReference>
<evidence type="ECO:0000256" key="1">
    <source>
        <dbReference type="ARBA" id="ARBA00007381"/>
    </source>
</evidence>
<evidence type="ECO:0000256" key="4">
    <source>
        <dbReference type="RuleBase" id="RU003322"/>
    </source>
</evidence>
<dbReference type="InterPro" id="IPR029048">
    <property type="entry name" value="HSP70_C_sf"/>
</dbReference>
<dbReference type="AlphaFoldDB" id="A0A0R3W5D0"/>
<keyword evidence="6" id="KW-1185">Reference proteome</keyword>
<dbReference type="Gene3D" id="3.90.640.10">
    <property type="entry name" value="Actin, Chain A, domain 4"/>
    <property type="match status" value="1"/>
</dbReference>
<dbReference type="SUPFAM" id="SSF53067">
    <property type="entry name" value="Actin-like ATPase domain"/>
    <property type="match status" value="2"/>
</dbReference>
<evidence type="ECO:0000313" key="6">
    <source>
        <dbReference type="Proteomes" id="UP000282613"/>
    </source>
</evidence>